<dbReference type="WBParaSite" id="Smp_244920.1">
    <property type="protein sequence ID" value="Smp_244920.1"/>
    <property type="gene ID" value="Smp_244920"/>
</dbReference>
<evidence type="ECO:0000313" key="3">
    <source>
        <dbReference type="WBParaSite" id="Smp_244920.1"/>
    </source>
</evidence>
<dbReference type="AlphaFoldDB" id="A0A5K4F0K7"/>
<evidence type="ECO:0000256" key="1">
    <source>
        <dbReference type="SAM" id="MobiDB-lite"/>
    </source>
</evidence>
<protein>
    <submittedName>
        <fullName evidence="3">Protein kinase domain-containing protein</fullName>
    </submittedName>
</protein>
<reference evidence="3" key="2">
    <citation type="submission" date="2019-11" db="UniProtKB">
        <authorList>
            <consortium name="WormBaseParasite"/>
        </authorList>
    </citation>
    <scope>IDENTIFICATION</scope>
    <source>
        <strain evidence="3">Puerto Rican</strain>
    </source>
</reference>
<feature type="region of interest" description="Disordered" evidence="1">
    <location>
        <begin position="368"/>
        <end position="390"/>
    </location>
</feature>
<organism evidence="2 3">
    <name type="scientific">Schistosoma mansoni</name>
    <name type="common">Blood fluke</name>
    <dbReference type="NCBI Taxonomy" id="6183"/>
    <lineage>
        <taxon>Eukaryota</taxon>
        <taxon>Metazoa</taxon>
        <taxon>Spiralia</taxon>
        <taxon>Lophotrochozoa</taxon>
        <taxon>Platyhelminthes</taxon>
        <taxon>Trematoda</taxon>
        <taxon>Digenea</taxon>
        <taxon>Strigeidida</taxon>
        <taxon>Schistosomatoidea</taxon>
        <taxon>Schistosomatidae</taxon>
        <taxon>Schistosoma</taxon>
    </lineage>
</organism>
<dbReference type="InParanoid" id="A0A5K4F0K7"/>
<accession>A0A5K4F0K7</accession>
<keyword evidence="2" id="KW-1185">Reference proteome</keyword>
<proteinExistence type="predicted"/>
<dbReference type="Proteomes" id="UP000008854">
    <property type="component" value="Unassembled WGS sequence"/>
</dbReference>
<reference evidence="2" key="1">
    <citation type="journal article" date="2012" name="PLoS Negl. Trop. Dis.">
        <title>A systematically improved high quality genome and transcriptome of the human blood fluke Schistosoma mansoni.</title>
        <authorList>
            <person name="Protasio A.V."/>
            <person name="Tsai I.J."/>
            <person name="Babbage A."/>
            <person name="Nichol S."/>
            <person name="Hunt M."/>
            <person name="Aslett M.A."/>
            <person name="De Silva N."/>
            <person name="Velarde G.S."/>
            <person name="Anderson T.J."/>
            <person name="Clark R.C."/>
            <person name="Davidson C."/>
            <person name="Dillon G.P."/>
            <person name="Holroyd N.E."/>
            <person name="LoVerde P.T."/>
            <person name="Lloyd C."/>
            <person name="McQuillan J."/>
            <person name="Oliveira G."/>
            <person name="Otto T.D."/>
            <person name="Parker-Manuel S.J."/>
            <person name="Quail M.A."/>
            <person name="Wilson R.A."/>
            <person name="Zerlotini A."/>
            <person name="Dunne D.W."/>
            <person name="Berriman M."/>
        </authorList>
    </citation>
    <scope>NUCLEOTIDE SEQUENCE [LARGE SCALE GENOMIC DNA]</scope>
    <source>
        <strain evidence="2">Puerto Rican</strain>
    </source>
</reference>
<evidence type="ECO:0000313" key="2">
    <source>
        <dbReference type="Proteomes" id="UP000008854"/>
    </source>
</evidence>
<name>A0A5K4F0K7_SCHMA</name>
<sequence>MYPSYNNSCKCTNPINNVPKISSSYRNGCATESSPKVIPRNKHNAASTQVFQQNNWDSNKSASTLLPTSYLRRLYKLDSIKNNDEMSIPNSNNTEDYNHIQNGYKNQLNFQTPKTKKFDGVYLSVNRRTQPGISAAIRLLSQNLKPKTSPNNEVNDDSNGNSVTCEIVTSNINTNENNHNKITTNDKNDKLSITSPQSGGVEYFSWKNKRHSYTPTLLSNYNYGNNIGNSYINTSTSVQTINNEDTNKLANSAPWKMTKADSFTLMKPSLHNNGNDEIYLTNSNSGFTTNFNDNKDNKYSSLCTRTNNYDTLFKRSSSTSPYRPLANYRPSWSLSSNHKILSNETLYNSVDNQNEYVTPKQKYLDSKISNNNISNKHRPSDNETTTGTQTPMTTVISQNLQGSLTTLSSLGGNGNNNATRYLNKNDHFPPRPIIAKPSFHSKHNTNEVNMERNDEHHKYGRTYYIARRPQIAQSNHQKYLPHALNHDRNLSFNNIYDANTLINNTDTADHDFNFTNKTISKKINRMSDFLKPNSYLSNSTLASYERNSSSLNSLPNEIGSLPSLIQSEYYNDDHRINSNHSDKVVANRSIFDNYSPIYYPNNQTLYTARRNFPDDRSHPSLQTKYSYHQDNPEAFRSFSVSPEIGRRISEDSVMLPSRSYNEDINMIGSNSNLRLCSSAPSPLKRKPYQVSFNLDRNTYIEYPYSESSTSLVQCKRVPGYISSSGATPGETNVNFKTSPKYPFSWSNENGVTTIGKAVNGYDNEYSKQINYPPSLYTSWPIRPKYNRYSSPPPQQTLNHDGDNINFNCSTTDQTAIIDPSTLNSYTAAKPEIRFIDTTLSSPGNFNLNSINNINTNKPPVFGRSLNGLKLLLSKSTHRFDANNSNANLNGGKSLFKQIEHDSINPRHNSAIDILNQTSSFSS</sequence>